<organism evidence="1 2">
    <name type="scientific">Phycomyces blakesleeanus (strain ATCC 8743b / DSM 1359 / FGSC 10004 / NBRC 33097 / NRRL 1555)</name>
    <dbReference type="NCBI Taxonomy" id="763407"/>
    <lineage>
        <taxon>Eukaryota</taxon>
        <taxon>Fungi</taxon>
        <taxon>Fungi incertae sedis</taxon>
        <taxon>Mucoromycota</taxon>
        <taxon>Mucoromycotina</taxon>
        <taxon>Mucoromycetes</taxon>
        <taxon>Mucorales</taxon>
        <taxon>Phycomycetaceae</taxon>
        <taxon>Phycomyces</taxon>
    </lineage>
</organism>
<dbReference type="Proteomes" id="UP000077315">
    <property type="component" value="Unassembled WGS sequence"/>
</dbReference>
<proteinExistence type="predicted"/>
<accession>A0A162WHL6</accession>
<evidence type="ECO:0000313" key="2">
    <source>
        <dbReference type="Proteomes" id="UP000077315"/>
    </source>
</evidence>
<dbReference type="InParanoid" id="A0A162WHL6"/>
<evidence type="ECO:0000313" key="1">
    <source>
        <dbReference type="EMBL" id="OAD67165.1"/>
    </source>
</evidence>
<keyword evidence="2" id="KW-1185">Reference proteome</keyword>
<gene>
    <name evidence="1" type="ORF">PHYBLDRAFT_174549</name>
</gene>
<name>A0A162WHL6_PHYB8</name>
<dbReference type="GeneID" id="28998186"/>
<reference evidence="2" key="1">
    <citation type="submission" date="2015-06" db="EMBL/GenBank/DDBJ databases">
        <title>Expansion of signal transduction pathways in fungi by whole-genome duplication.</title>
        <authorList>
            <consortium name="DOE Joint Genome Institute"/>
            <person name="Corrochano L.M."/>
            <person name="Kuo A."/>
            <person name="Marcet-Houben M."/>
            <person name="Polaino S."/>
            <person name="Salamov A."/>
            <person name="Villalobos J.M."/>
            <person name="Alvarez M.I."/>
            <person name="Avalos J."/>
            <person name="Benito E.P."/>
            <person name="Benoit I."/>
            <person name="Burger G."/>
            <person name="Camino L.P."/>
            <person name="Canovas D."/>
            <person name="Cerda-Olmedo E."/>
            <person name="Cheng J.-F."/>
            <person name="Dominguez A."/>
            <person name="Elias M."/>
            <person name="Eslava A.P."/>
            <person name="Glaser F."/>
            <person name="Grimwood J."/>
            <person name="Gutierrez G."/>
            <person name="Heitman J."/>
            <person name="Henrissat B."/>
            <person name="Iturriaga E.A."/>
            <person name="Lang B.F."/>
            <person name="Lavin J.L."/>
            <person name="Lee S."/>
            <person name="Li W."/>
            <person name="Lindquist E."/>
            <person name="Lopez-Garcia S."/>
            <person name="Luque E.M."/>
            <person name="Marcos A.T."/>
            <person name="Martin J."/>
            <person name="McCluskey K."/>
            <person name="Medina H.R."/>
            <person name="Miralles-Duran A."/>
            <person name="Miyazaki A."/>
            <person name="Munoz-Torres E."/>
            <person name="Oguiza J.A."/>
            <person name="Ohm R."/>
            <person name="Olmedo M."/>
            <person name="Orejas M."/>
            <person name="Ortiz-Castellanos L."/>
            <person name="Pisabarro A.G."/>
            <person name="Rodriguez-Romero J."/>
            <person name="Ruiz-Herrera J."/>
            <person name="Ruiz-Vazquez R."/>
            <person name="Sanz C."/>
            <person name="Schackwitz W."/>
            <person name="Schmutz J."/>
            <person name="Shahriari M."/>
            <person name="Shelest E."/>
            <person name="Silva-Franco F."/>
            <person name="Soanes D."/>
            <person name="Syed K."/>
            <person name="Tagua V.G."/>
            <person name="Talbot N.J."/>
            <person name="Thon M."/>
            <person name="De vries R.P."/>
            <person name="Wiebenga A."/>
            <person name="Yadav J.S."/>
            <person name="Braun E.L."/>
            <person name="Baker S."/>
            <person name="Garre V."/>
            <person name="Horwitz B."/>
            <person name="Torres-Martinez S."/>
            <person name="Idnurm A."/>
            <person name="Herrera-Estrella A."/>
            <person name="Gabaldon T."/>
            <person name="Grigoriev I.V."/>
        </authorList>
    </citation>
    <scope>NUCLEOTIDE SEQUENCE [LARGE SCALE GENOMIC DNA]</scope>
    <source>
        <strain evidence="2">NRRL 1555(-)</strain>
    </source>
</reference>
<sequence>MTMVIRYFVWTRKDCTSVYMSYCKQARCKEVPGGQPLSTLVPLSDHDLTVKKLYLKKLCRMDAFGEADKERWIAYLPVSLRESFKWDNQIYKRRMEKKNKTQQDISDSSFSFLNVSKTGDAESPIMTDILQFSSKDAGGASFKREAKEHILTLLISPV</sequence>
<dbReference type="AlphaFoldDB" id="A0A162WHL6"/>
<dbReference type="RefSeq" id="XP_018285205.1">
    <property type="nucleotide sequence ID" value="XM_018437280.1"/>
</dbReference>
<protein>
    <submittedName>
        <fullName evidence="1">Uncharacterized protein</fullName>
    </submittedName>
</protein>
<dbReference type="VEuPathDB" id="FungiDB:PHYBLDRAFT_174549"/>
<dbReference type="EMBL" id="KV441025">
    <property type="protein sequence ID" value="OAD67165.1"/>
    <property type="molecule type" value="Genomic_DNA"/>
</dbReference>